<comment type="subunit">
    <text evidence="7">Component of 250-400 kDa complexes called cytochrome oxidase assembly intermediates or COA complexes.</text>
</comment>
<comment type="similarity">
    <text evidence="2 7">Belongs to the COA3 family.</text>
</comment>
<comment type="subcellular location">
    <subcellularLocation>
        <location evidence="1">Mitochondrion membrane</location>
        <topology evidence="1">Single-pass membrane protein</topology>
    </subcellularLocation>
</comment>
<dbReference type="InterPro" id="IPR018628">
    <property type="entry name" value="Coa3_CC"/>
</dbReference>
<feature type="transmembrane region" description="Helical" evidence="7">
    <location>
        <begin position="47"/>
        <end position="68"/>
    </location>
</feature>
<dbReference type="AlphaFoldDB" id="A0A131XSS1"/>
<keyword evidence="7" id="KW-0999">Mitochondrion inner membrane</keyword>
<keyword evidence="6 7" id="KW-0472">Membrane</keyword>
<dbReference type="GO" id="GO:0005743">
    <property type="term" value="C:mitochondrial inner membrane"/>
    <property type="evidence" value="ECO:0007669"/>
    <property type="project" value="UniProtKB-UniRule"/>
</dbReference>
<evidence type="ECO:0000256" key="7">
    <source>
        <dbReference type="RuleBase" id="RU367056"/>
    </source>
</evidence>
<evidence type="ECO:0000313" key="9">
    <source>
        <dbReference type="EMBL" id="JAP69697.1"/>
    </source>
</evidence>
<feature type="domain" description="Cytochrome c oxidase assembly factor 3 mitochondrial coiled-coil" evidence="8">
    <location>
        <begin position="32"/>
        <end position="80"/>
    </location>
</feature>
<evidence type="ECO:0000256" key="6">
    <source>
        <dbReference type="ARBA" id="ARBA00023136"/>
    </source>
</evidence>
<evidence type="ECO:0000259" key="8">
    <source>
        <dbReference type="Pfam" id="PF09813"/>
    </source>
</evidence>
<dbReference type="Pfam" id="PF09813">
    <property type="entry name" value="Coa3_cc"/>
    <property type="match status" value="1"/>
</dbReference>
<dbReference type="GO" id="GO:0033617">
    <property type="term" value="P:mitochondrial respiratory chain complex IV assembly"/>
    <property type="evidence" value="ECO:0007669"/>
    <property type="project" value="UniProtKB-UniRule"/>
</dbReference>
<evidence type="ECO:0000256" key="1">
    <source>
        <dbReference type="ARBA" id="ARBA00004304"/>
    </source>
</evidence>
<accession>A0A131XSS1</accession>
<dbReference type="EMBL" id="GEFM01006099">
    <property type="protein sequence ID" value="JAP69697.1"/>
    <property type="molecule type" value="mRNA"/>
</dbReference>
<evidence type="ECO:0000256" key="4">
    <source>
        <dbReference type="ARBA" id="ARBA00022989"/>
    </source>
</evidence>
<name>A0A131XSS1_IXORI</name>
<keyword evidence="5 7" id="KW-0496">Mitochondrion</keyword>
<evidence type="ECO:0000256" key="2">
    <source>
        <dbReference type="ARBA" id="ARBA00007035"/>
    </source>
</evidence>
<proteinExistence type="evidence at transcript level"/>
<reference evidence="9" key="1">
    <citation type="submission" date="2016-02" db="EMBL/GenBank/DDBJ databases">
        <title>RNAseq analyses of the midgut from blood- or serum-fed Ixodes ricinus ticks.</title>
        <authorList>
            <person name="Perner J."/>
            <person name="Provaznik J."/>
            <person name="Schrenkova J."/>
            <person name="Urbanova V."/>
            <person name="Ribeiro J.M."/>
            <person name="Kopacek P."/>
        </authorList>
    </citation>
    <scope>NUCLEOTIDE SEQUENCE</scope>
    <source>
        <tissue evidence="9">Gut</tissue>
    </source>
</reference>
<keyword evidence="4 7" id="KW-1133">Transmembrane helix</keyword>
<dbReference type="InterPro" id="IPR041752">
    <property type="entry name" value="Coa3"/>
</dbReference>
<evidence type="ECO:0000256" key="3">
    <source>
        <dbReference type="ARBA" id="ARBA00022692"/>
    </source>
</evidence>
<sequence length="83" mass="9662">MSQDSVMPKIDVNKELNGSAQLNYMKLMEKENMERVRKLKRIRHRNLLTGLLLTGGVFSIYAYSMFAVKQENFLDDLDEPLPK</sequence>
<dbReference type="PANTHER" id="PTHR15642:SF3">
    <property type="entry name" value="CYTOCHROME C OXIDASE ASSEMBLY FACTOR 3 HOMOLOG, MITOCHONDRIAL"/>
    <property type="match status" value="1"/>
</dbReference>
<comment type="function">
    <text evidence="7">Required for assembly of cytochrome c oxidase (complex IV).</text>
</comment>
<dbReference type="PANTHER" id="PTHR15642">
    <property type="entry name" value="CYTOCHROME C OXIDASE ASSEMBLY FACTOR 3, MITOCHONDRIAL"/>
    <property type="match status" value="1"/>
</dbReference>
<protein>
    <recommendedName>
        <fullName evidence="7">Cytochrome c oxidase assembly factor 3</fullName>
    </recommendedName>
</protein>
<evidence type="ECO:0000256" key="5">
    <source>
        <dbReference type="ARBA" id="ARBA00023128"/>
    </source>
</evidence>
<organism evidence="9">
    <name type="scientific">Ixodes ricinus</name>
    <name type="common">Common tick</name>
    <name type="synonym">Acarus ricinus</name>
    <dbReference type="NCBI Taxonomy" id="34613"/>
    <lineage>
        <taxon>Eukaryota</taxon>
        <taxon>Metazoa</taxon>
        <taxon>Ecdysozoa</taxon>
        <taxon>Arthropoda</taxon>
        <taxon>Chelicerata</taxon>
        <taxon>Arachnida</taxon>
        <taxon>Acari</taxon>
        <taxon>Parasitiformes</taxon>
        <taxon>Ixodida</taxon>
        <taxon>Ixodoidea</taxon>
        <taxon>Ixodidae</taxon>
        <taxon>Ixodinae</taxon>
        <taxon>Ixodes</taxon>
    </lineage>
</organism>
<keyword evidence="3 7" id="KW-0812">Transmembrane</keyword>